<gene>
    <name evidence="16" type="primary">pbpC</name>
    <name evidence="16" type="ORF">SanaruYs_25960</name>
</gene>
<evidence type="ECO:0000256" key="11">
    <source>
        <dbReference type="ARBA" id="ARBA00049902"/>
    </source>
</evidence>
<dbReference type="Pfam" id="PF00912">
    <property type="entry name" value="Transgly"/>
    <property type="match status" value="1"/>
</dbReference>
<protein>
    <recommendedName>
        <fullName evidence="10">peptidoglycan glycosyltransferase</fullName>
        <ecNumber evidence="10">2.4.99.28</ecNumber>
    </recommendedName>
</protein>
<keyword evidence="17" id="KW-1185">Reference proteome</keyword>
<evidence type="ECO:0000256" key="4">
    <source>
        <dbReference type="ARBA" id="ARBA00022645"/>
    </source>
</evidence>
<dbReference type="GO" id="GO:0009252">
    <property type="term" value="P:peptidoglycan biosynthetic process"/>
    <property type="evidence" value="ECO:0007669"/>
    <property type="project" value="InterPro"/>
</dbReference>
<sequence>MSKKVKYTSLSILGILLIAYYFLLPGKLFNDPYSTILLANKGELLSASIAADGQWRFPETDTLPANYIKALVTYEDKRFFSHPGFDWRAIARATRQNLQSGHIVSGGSTISMQVIRLSRKSKSRNVLEKLIEIVLATRLELRYSKEEILHLYASHAPFGGNVVGIEAACWRYFGRSLHDLSWGEAALLAVLPNAPSLLHPGRNPEALKVKRNQLLDRLLEHGIIDEFTCQLGKTEPIPDKPQALPRMARHALQHLVKAGYDQSKNQTGISFSLQKRVEQLLEEQHRNLAANKINNAAAIVLDTKTGEVLAYAGNILSDKKNSFQNEVDIINAPRSTGSILKPFLFAAMLDQGEILTKTLLPDIPTFINGFAPKNFSKQYDGAVPADKALIRSLNIPAVHLLKQYRYEKFHTLLKSIGMSTLQQAPDHYGLSLILGGAEGSLWDITGMYASMGRVLNNYFEHPGMAKYNPKDWHAPRLLQFADTTLHQALEQNSHMSAASIYQTLEVLTEVYRPGEETGWRYFSNSKKIAWKTGTSYGFRDGWAIGVTPEYTVGVWVGNADGEGRPGLTGTDAASPLMFSIFSQLPATTWFKKPSSEFKAVSVCALSGHRIGAHCERADTLSVQESGLKSEACPNHRLVHLTQDKKFRVSSACAAVSTMHTQSWFVLPPVQEYYYKSRNIAYRPLPRPKPGCPESINHMDLIYPKSNARVFIPRGLDGNLGQVIFELAHSQTLTTVYWHLNDQYIGATRGKHEMALNPLKGKHTITLVDDEGHSLTRQFEVISDM</sequence>
<dbReference type="InterPro" id="IPR050396">
    <property type="entry name" value="Glycosyltr_51/Transpeptidase"/>
</dbReference>
<dbReference type="InterPro" id="IPR011815">
    <property type="entry name" value="PBP_1c"/>
</dbReference>
<evidence type="ECO:0000256" key="5">
    <source>
        <dbReference type="ARBA" id="ARBA00022670"/>
    </source>
</evidence>
<evidence type="ECO:0000256" key="6">
    <source>
        <dbReference type="ARBA" id="ARBA00022676"/>
    </source>
</evidence>
<dbReference type="GO" id="GO:0006508">
    <property type="term" value="P:proteolysis"/>
    <property type="evidence" value="ECO:0007669"/>
    <property type="project" value="UniProtKB-KW"/>
</dbReference>
<evidence type="ECO:0000256" key="1">
    <source>
        <dbReference type="ARBA" id="ARBA00004752"/>
    </source>
</evidence>
<evidence type="ECO:0000256" key="10">
    <source>
        <dbReference type="ARBA" id="ARBA00044770"/>
    </source>
</evidence>
<feature type="domain" description="Glycosyl transferase family 51" evidence="14">
    <location>
        <begin position="56"/>
        <end position="218"/>
    </location>
</feature>
<dbReference type="Proteomes" id="UP000288227">
    <property type="component" value="Unassembled WGS sequence"/>
</dbReference>
<organism evidence="16 17">
    <name type="scientific">Chryseotalea sanaruensis</name>
    <dbReference type="NCBI Taxonomy" id="2482724"/>
    <lineage>
        <taxon>Bacteria</taxon>
        <taxon>Pseudomonadati</taxon>
        <taxon>Bacteroidota</taxon>
        <taxon>Cytophagia</taxon>
        <taxon>Cytophagales</taxon>
        <taxon>Chryseotaleaceae</taxon>
        <taxon>Chryseotalea</taxon>
    </lineage>
</organism>
<dbReference type="InterPro" id="IPR009647">
    <property type="entry name" value="PBP_C"/>
</dbReference>
<feature type="transmembrane region" description="Helical" evidence="12">
    <location>
        <begin position="7"/>
        <end position="24"/>
    </location>
</feature>
<evidence type="ECO:0000259" key="15">
    <source>
        <dbReference type="Pfam" id="PF06832"/>
    </source>
</evidence>
<keyword evidence="4" id="KW-0121">Carboxypeptidase</keyword>
<dbReference type="EC" id="2.4.99.28" evidence="10"/>
<evidence type="ECO:0000256" key="2">
    <source>
        <dbReference type="ARBA" id="ARBA00007090"/>
    </source>
</evidence>
<keyword evidence="6" id="KW-0328">Glycosyltransferase</keyword>
<keyword evidence="7" id="KW-0808">Transferase</keyword>
<dbReference type="Gene3D" id="3.40.710.10">
    <property type="entry name" value="DD-peptidase/beta-lactamase superfamily"/>
    <property type="match status" value="1"/>
</dbReference>
<reference evidence="16 17" key="1">
    <citation type="submission" date="2018-11" db="EMBL/GenBank/DDBJ databases">
        <title>Chryseotalea sanarue gen. nov., sp., nov., a member of the family Cytophagaceae, isolated from a brackish lake in Hamamatsu Japan.</title>
        <authorList>
            <person name="Maejima Y."/>
            <person name="Iino T."/>
            <person name="Muraguchi Y."/>
            <person name="Fukuda K."/>
            <person name="Ohkuma M."/>
            <person name="Moriuchi R."/>
            <person name="Dohra H."/>
            <person name="Kimbara K."/>
            <person name="Shintani M."/>
        </authorList>
    </citation>
    <scope>NUCLEOTIDE SEQUENCE [LARGE SCALE GENOMIC DNA]</scope>
    <source>
        <strain evidence="16 17">Ys</strain>
    </source>
</reference>
<comment type="similarity">
    <text evidence="2">In the C-terminal section; belongs to the transpeptidase family.</text>
</comment>
<name>A0A401UBU2_9BACT</name>
<keyword evidence="5" id="KW-0645">Protease</keyword>
<evidence type="ECO:0000256" key="12">
    <source>
        <dbReference type="SAM" id="Phobius"/>
    </source>
</evidence>
<dbReference type="Pfam" id="PF06832">
    <property type="entry name" value="BiPBP_C"/>
    <property type="match status" value="1"/>
</dbReference>
<dbReference type="NCBIfam" id="TIGR02073">
    <property type="entry name" value="PBP_1c"/>
    <property type="match status" value="1"/>
</dbReference>
<keyword evidence="9" id="KW-0511">Multifunctional enzyme</keyword>
<comment type="catalytic activity">
    <reaction evidence="11">
        <text>[GlcNAc-(1-&gt;4)-Mur2Ac(oyl-L-Ala-gamma-D-Glu-L-Lys-D-Ala-D-Ala)](n)-di-trans,octa-cis-undecaprenyl diphosphate + beta-D-GlcNAc-(1-&gt;4)-Mur2Ac(oyl-L-Ala-gamma-D-Glu-L-Lys-D-Ala-D-Ala)-di-trans,octa-cis-undecaprenyl diphosphate = [GlcNAc-(1-&gt;4)-Mur2Ac(oyl-L-Ala-gamma-D-Glu-L-Lys-D-Ala-D-Ala)](n+1)-di-trans,octa-cis-undecaprenyl diphosphate + di-trans,octa-cis-undecaprenyl diphosphate + H(+)</text>
        <dbReference type="Rhea" id="RHEA:23708"/>
        <dbReference type="Rhea" id="RHEA-COMP:9602"/>
        <dbReference type="Rhea" id="RHEA-COMP:9603"/>
        <dbReference type="ChEBI" id="CHEBI:15378"/>
        <dbReference type="ChEBI" id="CHEBI:58405"/>
        <dbReference type="ChEBI" id="CHEBI:60033"/>
        <dbReference type="ChEBI" id="CHEBI:78435"/>
        <dbReference type="EC" id="2.4.99.28"/>
    </reaction>
</comment>
<evidence type="ECO:0000256" key="3">
    <source>
        <dbReference type="ARBA" id="ARBA00007739"/>
    </source>
</evidence>
<evidence type="ECO:0000313" key="17">
    <source>
        <dbReference type="Proteomes" id="UP000288227"/>
    </source>
</evidence>
<keyword evidence="8" id="KW-0378">Hydrolase</keyword>
<dbReference type="AlphaFoldDB" id="A0A401UBU2"/>
<dbReference type="InterPro" id="IPR012338">
    <property type="entry name" value="Beta-lactam/transpept-like"/>
</dbReference>
<dbReference type="Pfam" id="PF00905">
    <property type="entry name" value="Transpeptidase"/>
    <property type="match status" value="1"/>
</dbReference>
<keyword evidence="12" id="KW-0812">Transmembrane</keyword>
<dbReference type="InterPro" id="IPR001264">
    <property type="entry name" value="Glyco_trans_51"/>
</dbReference>
<evidence type="ECO:0000259" key="14">
    <source>
        <dbReference type="Pfam" id="PF00912"/>
    </source>
</evidence>
<comment type="pathway">
    <text evidence="1">Cell wall biogenesis; peptidoglycan biosynthesis.</text>
</comment>
<keyword evidence="12" id="KW-1133">Transmembrane helix</keyword>
<accession>A0A401UBU2</accession>
<evidence type="ECO:0000256" key="9">
    <source>
        <dbReference type="ARBA" id="ARBA00023268"/>
    </source>
</evidence>
<dbReference type="SUPFAM" id="SSF56601">
    <property type="entry name" value="beta-lactamase/transpeptidase-like"/>
    <property type="match status" value="1"/>
</dbReference>
<keyword evidence="12" id="KW-0472">Membrane</keyword>
<dbReference type="GO" id="GO:0008955">
    <property type="term" value="F:peptidoglycan glycosyltransferase activity"/>
    <property type="evidence" value="ECO:0007669"/>
    <property type="project" value="UniProtKB-EC"/>
</dbReference>
<evidence type="ECO:0000256" key="7">
    <source>
        <dbReference type="ARBA" id="ARBA00022679"/>
    </source>
</evidence>
<evidence type="ECO:0000259" key="13">
    <source>
        <dbReference type="Pfam" id="PF00905"/>
    </source>
</evidence>
<dbReference type="PANTHER" id="PTHR32282:SF15">
    <property type="entry name" value="PENICILLIN-BINDING PROTEIN 1C"/>
    <property type="match status" value="1"/>
</dbReference>
<dbReference type="GO" id="GO:0004180">
    <property type="term" value="F:carboxypeptidase activity"/>
    <property type="evidence" value="ECO:0007669"/>
    <property type="project" value="UniProtKB-KW"/>
</dbReference>
<dbReference type="OrthoDB" id="9766909at2"/>
<feature type="domain" description="Penicillin-binding protein transpeptidase" evidence="13">
    <location>
        <begin position="297"/>
        <end position="556"/>
    </location>
</feature>
<proteinExistence type="inferred from homology"/>
<comment type="caution">
    <text evidence="16">The sequence shown here is derived from an EMBL/GenBank/DDBJ whole genome shotgun (WGS) entry which is preliminary data.</text>
</comment>
<dbReference type="RefSeq" id="WP_127122994.1">
    <property type="nucleotide sequence ID" value="NZ_BHXQ01000004.1"/>
</dbReference>
<comment type="similarity">
    <text evidence="3">In the N-terminal section; belongs to the glycosyltransferase 51 family.</text>
</comment>
<dbReference type="GO" id="GO:0008658">
    <property type="term" value="F:penicillin binding"/>
    <property type="evidence" value="ECO:0007669"/>
    <property type="project" value="InterPro"/>
</dbReference>
<dbReference type="InterPro" id="IPR023346">
    <property type="entry name" value="Lysozyme-like_dom_sf"/>
</dbReference>
<evidence type="ECO:0000313" key="16">
    <source>
        <dbReference type="EMBL" id="GCC52359.1"/>
    </source>
</evidence>
<dbReference type="Gene3D" id="1.10.3810.10">
    <property type="entry name" value="Biosynthetic peptidoglycan transglycosylase-like"/>
    <property type="match status" value="1"/>
</dbReference>
<dbReference type="GO" id="GO:0030288">
    <property type="term" value="C:outer membrane-bounded periplasmic space"/>
    <property type="evidence" value="ECO:0007669"/>
    <property type="project" value="TreeGrafter"/>
</dbReference>
<evidence type="ECO:0000256" key="8">
    <source>
        <dbReference type="ARBA" id="ARBA00022801"/>
    </source>
</evidence>
<feature type="domain" description="Penicillin-binding C-terminal" evidence="15">
    <location>
        <begin position="696"/>
        <end position="777"/>
    </location>
</feature>
<dbReference type="PANTHER" id="PTHR32282">
    <property type="entry name" value="BINDING PROTEIN TRANSPEPTIDASE, PUTATIVE-RELATED"/>
    <property type="match status" value="1"/>
</dbReference>
<dbReference type="EMBL" id="BHXQ01000004">
    <property type="protein sequence ID" value="GCC52359.1"/>
    <property type="molecule type" value="Genomic_DNA"/>
</dbReference>
<dbReference type="SUPFAM" id="SSF53955">
    <property type="entry name" value="Lysozyme-like"/>
    <property type="match status" value="1"/>
</dbReference>
<dbReference type="InterPro" id="IPR001460">
    <property type="entry name" value="PCN-bd_Tpept"/>
</dbReference>
<dbReference type="InterPro" id="IPR036950">
    <property type="entry name" value="PBP_transglycosylase"/>
</dbReference>